<dbReference type="InterPro" id="IPR023149">
    <property type="entry name" value="Trans_acon_MeTrfase_C"/>
</dbReference>
<dbReference type="Proteomes" id="UP000295680">
    <property type="component" value="Unassembled WGS sequence"/>
</dbReference>
<accession>A0A4R2J235</accession>
<sequence length="251" mass="28081">MWDPDKYLTFSDHRSRPFYELIGRVQAPSPRRVVDLGCGPGTLTSMLAYRWPSAALEAMDSSPEMVDAARSRGIDACVGDVADWKPQADTDVIVTNAVLQWVPGHDEILRRWVSLLPSGAWIALQVPGNFEAPSHALVRELVAGSWHSRLSSVMLREEDAVFTPMGYAAILDGCQVDAWETTYIQVLAGDDPVFEWITGTALRPIKAELSDEEWDQFRADLTPMLRAAYPTRTNGETWFPFRRVFVVAQTP</sequence>
<dbReference type="Pfam" id="PF13489">
    <property type="entry name" value="Methyltransf_23"/>
    <property type="match status" value="1"/>
</dbReference>
<dbReference type="PANTHER" id="PTHR43861:SF1">
    <property type="entry name" value="TRANS-ACONITATE 2-METHYLTRANSFERASE"/>
    <property type="match status" value="1"/>
</dbReference>
<comment type="caution">
    <text evidence="1">The sequence shown here is derived from an EMBL/GenBank/DDBJ whole genome shotgun (WGS) entry which is preliminary data.</text>
</comment>
<dbReference type="SUPFAM" id="SSF53335">
    <property type="entry name" value="S-adenosyl-L-methionine-dependent methyltransferases"/>
    <property type="match status" value="1"/>
</dbReference>
<keyword evidence="1" id="KW-0489">Methyltransferase</keyword>
<dbReference type="NCBIfam" id="NF010703">
    <property type="entry name" value="PRK14103.1"/>
    <property type="match status" value="1"/>
</dbReference>
<evidence type="ECO:0000313" key="2">
    <source>
        <dbReference type="Proteomes" id="UP000295680"/>
    </source>
</evidence>
<dbReference type="AlphaFoldDB" id="A0A4R2J235"/>
<dbReference type="CDD" id="cd02440">
    <property type="entry name" value="AdoMet_MTases"/>
    <property type="match status" value="1"/>
</dbReference>
<dbReference type="OrthoDB" id="9795085at2"/>
<dbReference type="GO" id="GO:0032259">
    <property type="term" value="P:methylation"/>
    <property type="evidence" value="ECO:0007669"/>
    <property type="project" value="UniProtKB-KW"/>
</dbReference>
<evidence type="ECO:0000313" key="1">
    <source>
        <dbReference type="EMBL" id="TCO50888.1"/>
    </source>
</evidence>
<protein>
    <submittedName>
        <fullName evidence="1">Trans-aconitate 2-methyltransferase</fullName>
    </submittedName>
</protein>
<gene>
    <name evidence="1" type="ORF">EV192_113269</name>
</gene>
<dbReference type="Gene3D" id="1.10.150.290">
    <property type="entry name" value="S-adenosyl-L-methionine-dependent methyltransferases"/>
    <property type="match status" value="1"/>
</dbReference>
<proteinExistence type="predicted"/>
<keyword evidence="1" id="KW-0808">Transferase</keyword>
<dbReference type="PANTHER" id="PTHR43861">
    <property type="entry name" value="TRANS-ACONITATE 2-METHYLTRANSFERASE-RELATED"/>
    <property type="match status" value="1"/>
</dbReference>
<reference evidence="1 2" key="1">
    <citation type="submission" date="2019-03" db="EMBL/GenBank/DDBJ databases">
        <title>Genomic Encyclopedia of Type Strains, Phase IV (KMG-IV): sequencing the most valuable type-strain genomes for metagenomic binning, comparative biology and taxonomic classification.</title>
        <authorList>
            <person name="Goeker M."/>
        </authorList>
    </citation>
    <scope>NUCLEOTIDE SEQUENCE [LARGE SCALE GENOMIC DNA]</scope>
    <source>
        <strain evidence="1 2">DSM 45934</strain>
    </source>
</reference>
<name>A0A4R2J235_9PSEU</name>
<dbReference type="GO" id="GO:0030798">
    <property type="term" value="F:trans-aconitate 2-methyltransferase activity"/>
    <property type="evidence" value="ECO:0007669"/>
    <property type="project" value="InterPro"/>
</dbReference>
<keyword evidence="2" id="KW-1185">Reference proteome</keyword>
<dbReference type="EMBL" id="SLWS01000013">
    <property type="protein sequence ID" value="TCO50888.1"/>
    <property type="molecule type" value="Genomic_DNA"/>
</dbReference>
<dbReference type="Gene3D" id="3.40.50.150">
    <property type="entry name" value="Vaccinia Virus protein VP39"/>
    <property type="match status" value="1"/>
</dbReference>
<dbReference type="InterPro" id="IPR029063">
    <property type="entry name" value="SAM-dependent_MTases_sf"/>
</dbReference>
<organism evidence="1 2">
    <name type="scientific">Actinocrispum wychmicini</name>
    <dbReference type="NCBI Taxonomy" id="1213861"/>
    <lineage>
        <taxon>Bacteria</taxon>
        <taxon>Bacillati</taxon>
        <taxon>Actinomycetota</taxon>
        <taxon>Actinomycetes</taxon>
        <taxon>Pseudonocardiales</taxon>
        <taxon>Pseudonocardiaceae</taxon>
        <taxon>Actinocrispum</taxon>
    </lineage>
</organism>
<dbReference type="RefSeq" id="WP_132124824.1">
    <property type="nucleotide sequence ID" value="NZ_SLWS01000013.1"/>
</dbReference>